<dbReference type="GeneID" id="591488"/>
<dbReference type="PANTHER" id="PTHR12455:SF0">
    <property type="entry name" value="NUCLEOLAR COMPLEX PROTEIN 4 HOMOLOG"/>
    <property type="match status" value="1"/>
</dbReference>
<name>A0A7M7T236_STRPU</name>
<dbReference type="Pfam" id="PF03914">
    <property type="entry name" value="CBF"/>
    <property type="match status" value="1"/>
</dbReference>
<reference evidence="4" key="2">
    <citation type="submission" date="2021-01" db="UniProtKB">
        <authorList>
            <consortium name="EnsemblMetazoa"/>
        </authorList>
    </citation>
    <scope>IDENTIFICATION</scope>
</reference>
<evidence type="ECO:0000313" key="4">
    <source>
        <dbReference type="EnsemblMetazoa" id="XP_030848250"/>
    </source>
</evidence>
<dbReference type="InterPro" id="IPR005612">
    <property type="entry name" value="CCAAT-binding_factor"/>
</dbReference>
<dbReference type="CTD" id="79050"/>
<dbReference type="RefSeq" id="XP_030848250.1">
    <property type="nucleotide sequence ID" value="XM_030992390.1"/>
</dbReference>
<evidence type="ECO:0000259" key="3">
    <source>
        <dbReference type="Pfam" id="PF03914"/>
    </source>
</evidence>
<evidence type="ECO:0000313" key="5">
    <source>
        <dbReference type="Proteomes" id="UP000007110"/>
    </source>
</evidence>
<dbReference type="GO" id="GO:0042254">
    <property type="term" value="P:ribosome biogenesis"/>
    <property type="evidence" value="ECO:0007669"/>
    <property type="project" value="InterPro"/>
</dbReference>
<proteinExistence type="inferred from homology"/>
<evidence type="ECO:0000256" key="1">
    <source>
        <dbReference type="ARBA" id="ARBA00007797"/>
    </source>
</evidence>
<comment type="similarity">
    <text evidence="1">Belongs to the CBF/MAK21 family.</text>
</comment>
<accession>A0A7M7T236</accession>
<feature type="domain" description="CCAAT-binding factor" evidence="3">
    <location>
        <begin position="311"/>
        <end position="459"/>
    </location>
</feature>
<dbReference type="Proteomes" id="UP000007110">
    <property type="component" value="Unassembled WGS sequence"/>
</dbReference>
<reference evidence="5" key="1">
    <citation type="submission" date="2015-02" db="EMBL/GenBank/DDBJ databases">
        <title>Genome sequencing for Strongylocentrotus purpuratus.</title>
        <authorList>
            <person name="Murali S."/>
            <person name="Liu Y."/>
            <person name="Vee V."/>
            <person name="English A."/>
            <person name="Wang M."/>
            <person name="Skinner E."/>
            <person name="Han Y."/>
            <person name="Muzny D.M."/>
            <person name="Worley K.C."/>
            <person name="Gibbs R.A."/>
        </authorList>
    </citation>
    <scope>NUCLEOTIDE SEQUENCE</scope>
</reference>
<dbReference type="PANTHER" id="PTHR12455">
    <property type="entry name" value="NUCLEOLAR COMPLEX PROTEIN 4"/>
    <property type="match status" value="1"/>
</dbReference>
<dbReference type="EnsemblMetazoa" id="XM_030992390">
    <property type="protein sequence ID" value="XP_030848250"/>
    <property type="gene ID" value="LOC591488"/>
</dbReference>
<protein>
    <recommendedName>
        <fullName evidence="3">CCAAT-binding factor domain-containing protein</fullName>
    </recommendedName>
</protein>
<evidence type="ECO:0000256" key="2">
    <source>
        <dbReference type="SAM" id="MobiDB-lite"/>
    </source>
</evidence>
<dbReference type="AlphaFoldDB" id="A0A7M7T236"/>
<dbReference type="InterPro" id="IPR027193">
    <property type="entry name" value="Noc4"/>
</dbReference>
<feature type="region of interest" description="Disordered" evidence="2">
    <location>
        <begin position="1"/>
        <end position="22"/>
    </location>
</feature>
<organism evidence="4 5">
    <name type="scientific">Strongylocentrotus purpuratus</name>
    <name type="common">Purple sea urchin</name>
    <dbReference type="NCBI Taxonomy" id="7668"/>
    <lineage>
        <taxon>Eukaryota</taxon>
        <taxon>Metazoa</taxon>
        <taxon>Echinodermata</taxon>
        <taxon>Eleutherozoa</taxon>
        <taxon>Echinozoa</taxon>
        <taxon>Echinoidea</taxon>
        <taxon>Euechinoidea</taxon>
        <taxon>Echinacea</taxon>
        <taxon>Camarodonta</taxon>
        <taxon>Echinidea</taxon>
        <taxon>Strongylocentrotidae</taxon>
        <taxon>Strongylocentrotus</taxon>
    </lineage>
</organism>
<keyword evidence="5" id="KW-1185">Reference proteome</keyword>
<dbReference type="GO" id="GO:0005634">
    <property type="term" value="C:nucleus"/>
    <property type="evidence" value="ECO:0007669"/>
    <property type="project" value="UniProtKB-ARBA"/>
</dbReference>
<sequence>MAALTEPSRVGSKSNRAERKKLVSSIKQKAKDVLGSKENSNNIVEILEYLQHDEKDIVNAAIQSTSRIFCHLLAEDEMIPAPGVSGSKEKYRLWLQARYNDAIRCLCNVVGTFVTVPVLQLALRTLMKFVAEESKHPFKKEGSSSNYFFPIHIIALLVPQLLSKTVVFSELIGRCKEYMEYDDVRYHVLQHVQHRISKQAKEKLNPMEMTTLCNNTVNLLHTVTMPTDEESINNFLGMIPDPDEGGKIMNLKEHRRVFTNAWLAFLRFPLPNSVYKQILINIHENVMPHMTTPLHLTDFLTASYDIGGAISLLALNGLFILINQYNLEYPDFFTKLYAMFEPSLFHVKYKARFFHLADMFLSSTHLPSYVVAAFAKRLSRLSLTAPPHALMMLIPFVCNLLMRHPNCKVLVHRPHGPRELSDDPYKMDEPNPAKCNALESSLWEIQTLKSHYDPGVSRSAANIEKPFPKVEWDLDLDLTIPQMVAKETKKKMKTMPLEFEPAKGLLGGGGQDMFDARFWVV</sequence>